<feature type="compositionally biased region" description="Basic and acidic residues" evidence="1">
    <location>
        <begin position="141"/>
        <end position="176"/>
    </location>
</feature>
<dbReference type="EMBL" id="KQ964261">
    <property type="protein sequence ID" value="KXJ87685.1"/>
    <property type="molecule type" value="Genomic_DNA"/>
</dbReference>
<protein>
    <submittedName>
        <fullName evidence="2">Uncharacterized protein</fullName>
    </submittedName>
</protein>
<feature type="compositionally biased region" description="Acidic residues" evidence="1">
    <location>
        <begin position="30"/>
        <end position="49"/>
    </location>
</feature>
<sequence>MYAYAGSISSYFVEEFGGDPGYDMSVPSESDNESMTDDEPTTDEDDNSDSDSTSQTSDDSLLSNDTMPVTPSQPMTELQAKIQRTRDHIQFGARARQMIARGPALAEEDFNHVVQLAKQEYVIAHRREERRLRALRKRSREHKEKDRRSDMARFSHENNRRHLSYRAEHMHAERSARRSARTRLPATMPQRPLQLLPPQRTRERADAVVFGRPEDYCLQIGDRRARLGETWKAMLRSQSPE</sequence>
<evidence type="ECO:0000313" key="2">
    <source>
        <dbReference type="EMBL" id="KXJ87685.1"/>
    </source>
</evidence>
<dbReference type="InParanoid" id="A0A136IS22"/>
<name>A0A136IS22_9PEZI</name>
<gene>
    <name evidence="2" type="ORF">Micbo1qcDRAFT_167239</name>
</gene>
<organism evidence="2 3">
    <name type="scientific">Microdochium bolleyi</name>
    <dbReference type="NCBI Taxonomy" id="196109"/>
    <lineage>
        <taxon>Eukaryota</taxon>
        <taxon>Fungi</taxon>
        <taxon>Dikarya</taxon>
        <taxon>Ascomycota</taxon>
        <taxon>Pezizomycotina</taxon>
        <taxon>Sordariomycetes</taxon>
        <taxon>Xylariomycetidae</taxon>
        <taxon>Xylariales</taxon>
        <taxon>Microdochiaceae</taxon>
        <taxon>Microdochium</taxon>
    </lineage>
</organism>
<dbReference type="Proteomes" id="UP000070501">
    <property type="component" value="Unassembled WGS sequence"/>
</dbReference>
<keyword evidence="3" id="KW-1185">Reference proteome</keyword>
<feature type="region of interest" description="Disordered" evidence="1">
    <location>
        <begin position="136"/>
        <end position="186"/>
    </location>
</feature>
<accession>A0A136IS22</accession>
<dbReference type="AlphaFoldDB" id="A0A136IS22"/>
<reference evidence="3" key="1">
    <citation type="submission" date="2016-02" db="EMBL/GenBank/DDBJ databases">
        <title>Draft genome sequence of Microdochium bolleyi, a fungal endophyte of beachgrass.</title>
        <authorList>
            <consortium name="DOE Joint Genome Institute"/>
            <person name="David A.S."/>
            <person name="May G."/>
            <person name="Haridas S."/>
            <person name="Lim J."/>
            <person name="Wang M."/>
            <person name="Labutti K."/>
            <person name="Lipzen A."/>
            <person name="Barry K."/>
            <person name="Grigoriev I.V."/>
        </authorList>
    </citation>
    <scope>NUCLEOTIDE SEQUENCE [LARGE SCALE GENOMIC DNA]</scope>
    <source>
        <strain evidence="3">J235TASD1</strain>
    </source>
</reference>
<evidence type="ECO:0000313" key="3">
    <source>
        <dbReference type="Proteomes" id="UP000070501"/>
    </source>
</evidence>
<feature type="region of interest" description="Disordered" evidence="1">
    <location>
        <begin position="16"/>
        <end position="75"/>
    </location>
</feature>
<evidence type="ECO:0000256" key="1">
    <source>
        <dbReference type="SAM" id="MobiDB-lite"/>
    </source>
</evidence>
<feature type="compositionally biased region" description="Low complexity" evidence="1">
    <location>
        <begin position="50"/>
        <end position="67"/>
    </location>
</feature>
<proteinExistence type="predicted"/>